<dbReference type="GO" id="GO:0008233">
    <property type="term" value="F:peptidase activity"/>
    <property type="evidence" value="ECO:0007669"/>
    <property type="project" value="UniProtKB-KW"/>
</dbReference>
<evidence type="ECO:0000313" key="3">
    <source>
        <dbReference type="EMBL" id="CAJ50879.1"/>
    </source>
</evidence>
<organism evidence="3 4">
    <name type="scientific">Bordetella avium (strain 197N)</name>
    <dbReference type="NCBI Taxonomy" id="360910"/>
    <lineage>
        <taxon>Bacteria</taxon>
        <taxon>Pseudomonadati</taxon>
        <taxon>Pseudomonadota</taxon>
        <taxon>Betaproteobacteria</taxon>
        <taxon>Burkholderiales</taxon>
        <taxon>Alcaligenaceae</taxon>
        <taxon>Bordetella</taxon>
    </lineage>
</organism>
<dbReference type="OrthoDB" id="5760545at2"/>
<dbReference type="InterPro" id="IPR011050">
    <property type="entry name" value="Pectin_lyase_fold/virulence"/>
</dbReference>
<feature type="domain" description="Autotransporter" evidence="2">
    <location>
        <begin position="618"/>
        <end position="895"/>
    </location>
</feature>
<dbReference type="InterPro" id="IPR005546">
    <property type="entry name" value="Autotransporte_beta"/>
</dbReference>
<dbReference type="Gene3D" id="2.40.128.130">
    <property type="entry name" value="Autotransporter beta-domain"/>
    <property type="match status" value="1"/>
</dbReference>
<keyword evidence="3" id="KW-0378">Hydrolase</keyword>
<evidence type="ECO:0000259" key="2">
    <source>
        <dbReference type="PROSITE" id="PS51208"/>
    </source>
</evidence>
<dbReference type="SUPFAM" id="SSF103515">
    <property type="entry name" value="Autotransporter"/>
    <property type="match status" value="1"/>
</dbReference>
<dbReference type="RefSeq" id="WP_012418906.1">
    <property type="nucleotide sequence ID" value="NC_010645.1"/>
</dbReference>
<proteinExistence type="predicted"/>
<name>Q2KTY1_BORA1</name>
<dbReference type="AlphaFoldDB" id="Q2KTY1"/>
<keyword evidence="1" id="KW-0732">Signal</keyword>
<reference evidence="3 4" key="1">
    <citation type="journal article" date="2006" name="J. Bacteriol.">
        <title>Comparison of the genome sequence of the poultry pathogen Bordetella avium with those of B. bronchiseptica, B. pertussis, and B. parapertussis reveals extensive diversity in surface structures associated with host interaction.</title>
        <authorList>
            <person name="Sebaihia M."/>
            <person name="Preston A."/>
            <person name="Maskell D.J."/>
            <person name="Kuzmiak H."/>
            <person name="Connell T.D."/>
            <person name="King N.D."/>
            <person name="Orndorff P.E."/>
            <person name="Miyamoto D.M."/>
            <person name="Thomson N.R."/>
            <person name="Harris D."/>
            <person name="Goble A."/>
            <person name="Lord A."/>
            <person name="Murphy L."/>
            <person name="Quail M.A."/>
            <person name="Rutter S."/>
            <person name="Squares R."/>
            <person name="Squares S."/>
            <person name="Woodward J."/>
            <person name="Parkhill J."/>
            <person name="Temple L.M."/>
        </authorList>
    </citation>
    <scope>NUCLEOTIDE SEQUENCE [LARGE SCALE GENOMIC DNA]</scope>
    <source>
        <strain evidence="3 4">197N</strain>
    </source>
</reference>
<dbReference type="SUPFAM" id="SSF51126">
    <property type="entry name" value="Pectin lyase-like"/>
    <property type="match status" value="1"/>
</dbReference>
<evidence type="ECO:0000313" key="4">
    <source>
        <dbReference type="Proteomes" id="UP000001977"/>
    </source>
</evidence>
<dbReference type="STRING" id="360910.BAV3269"/>
<dbReference type="eggNOG" id="COG4625">
    <property type="taxonomic scope" value="Bacteria"/>
</dbReference>
<feature type="chain" id="PRO_5004211937" evidence="1">
    <location>
        <begin position="26"/>
        <end position="895"/>
    </location>
</feature>
<dbReference type="InterPro" id="IPR036709">
    <property type="entry name" value="Autotransporte_beta_dom_sf"/>
</dbReference>
<feature type="signal peptide" evidence="1">
    <location>
        <begin position="1"/>
        <end position="25"/>
    </location>
</feature>
<dbReference type="Pfam" id="PF03797">
    <property type="entry name" value="Autotransporter"/>
    <property type="match status" value="1"/>
</dbReference>
<dbReference type="GO" id="GO:0006508">
    <property type="term" value="P:proteolysis"/>
    <property type="evidence" value="ECO:0007669"/>
    <property type="project" value="UniProtKB-KW"/>
</dbReference>
<dbReference type="SMART" id="SM00869">
    <property type="entry name" value="Autotransporter"/>
    <property type="match status" value="1"/>
</dbReference>
<dbReference type="HOGENOM" id="CLU_005887_4_0_4"/>
<keyword evidence="4" id="KW-1185">Reference proteome</keyword>
<protein>
    <submittedName>
        <fullName evidence="3">Autotransporter (Putative serine protease)</fullName>
    </submittedName>
</protein>
<accession>Q2KTY1</accession>
<dbReference type="EMBL" id="AM167904">
    <property type="protein sequence ID" value="CAJ50879.1"/>
    <property type="molecule type" value="Genomic_DNA"/>
</dbReference>
<keyword evidence="3" id="KW-0645">Protease</keyword>
<sequence>MTQYPARRPPSHALTAVVLALSSLALPKDASADKDWFDPATWPNGTVPTSGDAANIGGGERVMLSGAGAVFSLSINDSVGNTNVSSLVVSGNSASLTGSYIQVGVNGGSGALTLNDQAWLNTASLTLANTLDSRGSATVDNSRVTANSISIAGSGTATFYAQKGSTVNVNQTVLGEWGKGNGTLVISDGSTWNNSARFSVGMLSSGTVKVLSAGVLSTTSGATLGGTSNGAASGSVLVHGNGSEWRSGGTVTVGEAATGKVWLLEGGSLSAPKILIANQASSKGQLLIGGEPGSPAQPGGRLDVGAIEFGAGAGTLIFNLSGSPMSYAGTLAGPGQVRVLAGNLVYTGNSAAAISVLGDPRIFVEGGTLDVRGQLRGQTSVLDGGRLSGNGAVGATQISAGGRLAPSGTLTVNGDLSLSPNAVYEVRAAPDGTASRVVVNGLASLAGSVLHVGPDGEFAPYQRYTIMQAQTLAGAFDSVSSNFAYLTPSISYSGQDVLLELRRSTVTNPNGPEPIRFSALARTPNQRSVAQALESLPVSNDIHQAVLTLPAGAPPAALAQLAGEPLATTASALGGLAVNARSLPMAQLRRNLNAAPSPGAPTASAGTSDAPISAAVLPDRGTSPMWAQLVGQWQTGGGEDGIARFRQHTGGVFAGADGALASGWRLGAAVGVSNSKMDVGSLSSRSDIDSYSATVYAGRRFDSGAGSFNVLLGVGYTWHDIASQRHVQFAGVDQKLSANYGASTGQVFAELGYGLPVGGRSVIEPYVGLAFNDQRVRAFSETGGSAALRSERQHDQTTTTTLGLRAGTTVDDLTLSGGAGWRHALGDLRPQSRLAFADSAVFTVAGAPIAANALVTELGLSWQASRSLALSLRYDGEYGGGNKLHTGMLRAAWAF</sequence>
<dbReference type="KEGG" id="bav:BAV3269"/>
<gene>
    <name evidence="3" type="ordered locus">BAV3269</name>
</gene>
<dbReference type="Proteomes" id="UP000001977">
    <property type="component" value="Chromosome"/>
</dbReference>
<evidence type="ECO:0000256" key="1">
    <source>
        <dbReference type="SAM" id="SignalP"/>
    </source>
</evidence>
<dbReference type="PROSITE" id="PS51208">
    <property type="entry name" value="AUTOTRANSPORTER"/>
    <property type="match status" value="1"/>
</dbReference>